<dbReference type="AlphaFoldDB" id="A0AAE1VI65"/>
<feature type="compositionally biased region" description="Polar residues" evidence="1">
    <location>
        <begin position="1"/>
        <end position="10"/>
    </location>
</feature>
<evidence type="ECO:0000313" key="2">
    <source>
        <dbReference type="EMBL" id="KAK4364586.1"/>
    </source>
</evidence>
<keyword evidence="3" id="KW-1185">Reference proteome</keyword>
<organism evidence="2 3">
    <name type="scientific">Anisodus tanguticus</name>
    <dbReference type="NCBI Taxonomy" id="243964"/>
    <lineage>
        <taxon>Eukaryota</taxon>
        <taxon>Viridiplantae</taxon>
        <taxon>Streptophyta</taxon>
        <taxon>Embryophyta</taxon>
        <taxon>Tracheophyta</taxon>
        <taxon>Spermatophyta</taxon>
        <taxon>Magnoliopsida</taxon>
        <taxon>eudicotyledons</taxon>
        <taxon>Gunneridae</taxon>
        <taxon>Pentapetalae</taxon>
        <taxon>asterids</taxon>
        <taxon>lamiids</taxon>
        <taxon>Solanales</taxon>
        <taxon>Solanaceae</taxon>
        <taxon>Solanoideae</taxon>
        <taxon>Hyoscyameae</taxon>
        <taxon>Anisodus</taxon>
    </lineage>
</organism>
<gene>
    <name evidence="2" type="ORF">RND71_015944</name>
</gene>
<comment type="caution">
    <text evidence="2">The sequence shown here is derived from an EMBL/GenBank/DDBJ whole genome shotgun (WGS) entry which is preliminary data.</text>
</comment>
<name>A0AAE1VI65_9SOLA</name>
<dbReference type="Proteomes" id="UP001291623">
    <property type="component" value="Unassembled WGS sequence"/>
</dbReference>
<feature type="region of interest" description="Disordered" evidence="1">
    <location>
        <begin position="1"/>
        <end position="27"/>
    </location>
</feature>
<evidence type="ECO:0000256" key="1">
    <source>
        <dbReference type="SAM" id="MobiDB-lite"/>
    </source>
</evidence>
<sequence>MTGINQTASDSAAAAQGNPSAFPTAQGTPNAFATWDCLERRGTLRLGSGPGKKEKNLLAECEQHFLSL</sequence>
<evidence type="ECO:0000313" key="3">
    <source>
        <dbReference type="Proteomes" id="UP001291623"/>
    </source>
</evidence>
<accession>A0AAE1VI65</accession>
<proteinExistence type="predicted"/>
<protein>
    <submittedName>
        <fullName evidence="2">Uncharacterized protein</fullName>
    </submittedName>
</protein>
<feature type="compositionally biased region" description="Polar residues" evidence="1">
    <location>
        <begin position="17"/>
        <end position="27"/>
    </location>
</feature>
<dbReference type="EMBL" id="JAVYJV010000008">
    <property type="protein sequence ID" value="KAK4364586.1"/>
    <property type="molecule type" value="Genomic_DNA"/>
</dbReference>
<reference evidence="2" key="1">
    <citation type="submission" date="2023-12" db="EMBL/GenBank/DDBJ databases">
        <title>Genome assembly of Anisodus tanguticus.</title>
        <authorList>
            <person name="Wang Y.-J."/>
        </authorList>
    </citation>
    <scope>NUCLEOTIDE SEQUENCE</scope>
    <source>
        <strain evidence="2">KB-2021</strain>
        <tissue evidence="2">Leaf</tissue>
    </source>
</reference>